<dbReference type="Gene3D" id="3.30.1490.480">
    <property type="entry name" value="Endolytic murein transglycosylase"/>
    <property type="match status" value="1"/>
</dbReference>
<keyword evidence="2" id="KW-0812">Transmembrane</keyword>
<evidence type="ECO:0000256" key="2">
    <source>
        <dbReference type="SAM" id="Phobius"/>
    </source>
</evidence>
<organism evidence="3 4">
    <name type="scientific">Alkalicoccus daliensis</name>
    <dbReference type="NCBI Taxonomy" id="745820"/>
    <lineage>
        <taxon>Bacteria</taxon>
        <taxon>Bacillati</taxon>
        <taxon>Bacillota</taxon>
        <taxon>Bacilli</taxon>
        <taxon>Bacillales</taxon>
        <taxon>Bacillaceae</taxon>
        <taxon>Alkalicoccus</taxon>
    </lineage>
</organism>
<name>A0A1H0B8N3_9BACI</name>
<feature type="coiled-coil region" evidence="1">
    <location>
        <begin position="43"/>
        <end position="70"/>
    </location>
</feature>
<keyword evidence="2" id="KW-0472">Membrane</keyword>
<keyword evidence="1" id="KW-0175">Coiled coil</keyword>
<evidence type="ECO:0000313" key="4">
    <source>
        <dbReference type="Proteomes" id="UP000198778"/>
    </source>
</evidence>
<feature type="transmembrane region" description="Helical" evidence="2">
    <location>
        <begin position="6"/>
        <end position="26"/>
    </location>
</feature>
<dbReference type="Proteomes" id="UP000198778">
    <property type="component" value="Unassembled WGS sequence"/>
</dbReference>
<evidence type="ECO:0008006" key="5">
    <source>
        <dbReference type="Google" id="ProtNLM"/>
    </source>
</evidence>
<protein>
    <recommendedName>
        <fullName evidence="5">YceG-like family protein</fullName>
    </recommendedName>
</protein>
<evidence type="ECO:0000313" key="3">
    <source>
        <dbReference type="EMBL" id="SDN42014.1"/>
    </source>
</evidence>
<dbReference type="AlphaFoldDB" id="A0A1H0B8N3"/>
<keyword evidence="4" id="KW-1185">Reference proteome</keyword>
<reference evidence="4" key="1">
    <citation type="submission" date="2016-10" db="EMBL/GenBank/DDBJ databases">
        <authorList>
            <person name="Varghese N."/>
            <person name="Submissions S."/>
        </authorList>
    </citation>
    <scope>NUCLEOTIDE SEQUENCE [LARGE SCALE GENOMIC DNA]</scope>
    <source>
        <strain evidence="4">CGMCC 1.10369</strain>
    </source>
</reference>
<dbReference type="OrthoDB" id="2138957at2"/>
<dbReference type="RefSeq" id="WP_090840764.1">
    <property type="nucleotide sequence ID" value="NZ_FNIL01000001.1"/>
</dbReference>
<dbReference type="STRING" id="745820.SAMN04488053_101797"/>
<gene>
    <name evidence="3" type="ORF">SAMN04488053_101797</name>
</gene>
<sequence length="154" mass="17407">MNSDFLRGAAALSFILGVISAVYYYVFSEENTVEENFSSNQVQEVEENESEELTEEIQRLEETILSMQEEINSGSPDNSSDQDDIHRVAILEINSGMNLEEISERLVQLQMIEESQDLKDAVRANDLAQNIQIGTYEINDTMSPEEIAHLIADE</sequence>
<keyword evidence="2" id="KW-1133">Transmembrane helix</keyword>
<evidence type="ECO:0000256" key="1">
    <source>
        <dbReference type="SAM" id="Coils"/>
    </source>
</evidence>
<dbReference type="EMBL" id="FNIL01000001">
    <property type="protein sequence ID" value="SDN42014.1"/>
    <property type="molecule type" value="Genomic_DNA"/>
</dbReference>
<accession>A0A1H0B8N3</accession>
<proteinExistence type="predicted"/>